<feature type="domain" description="C2H2-type" evidence="10">
    <location>
        <begin position="386"/>
        <end position="414"/>
    </location>
</feature>
<dbReference type="VEuPathDB" id="VectorBase:ASIC012442"/>
<proteinExistence type="predicted"/>
<dbReference type="EnsemblMetazoa" id="ASIC012442-RA">
    <property type="protein sequence ID" value="ASIC012442-PA"/>
    <property type="gene ID" value="ASIC012442"/>
</dbReference>
<dbReference type="PROSITE" id="PS50157">
    <property type="entry name" value="ZINC_FINGER_C2H2_2"/>
    <property type="match status" value="8"/>
</dbReference>
<evidence type="ECO:0000256" key="1">
    <source>
        <dbReference type="ARBA" id="ARBA00004123"/>
    </source>
</evidence>
<reference evidence="13" key="2">
    <citation type="submission" date="2020-05" db="UniProtKB">
        <authorList>
            <consortium name="EnsemblMetazoa"/>
        </authorList>
    </citation>
    <scope>IDENTIFICATION</scope>
</reference>
<dbReference type="STRING" id="74873.A0A084W2W7"/>
<keyword evidence="2 8" id="KW-0479">Metal-binding</keyword>
<dbReference type="EMBL" id="ATLV01019714">
    <property type="status" value="NOT_ANNOTATED_CDS"/>
    <property type="molecule type" value="Genomic_DNA"/>
</dbReference>
<dbReference type="InterPro" id="IPR013087">
    <property type="entry name" value="Znf_C2H2_type"/>
</dbReference>
<dbReference type="OMA" id="NSHANHF"/>
<dbReference type="SUPFAM" id="SSF57667">
    <property type="entry name" value="beta-beta-alpha zinc fingers"/>
    <property type="match status" value="3"/>
</dbReference>
<feature type="region of interest" description="Disordered" evidence="9">
    <location>
        <begin position="103"/>
        <end position="175"/>
    </location>
</feature>
<accession>A0A084W2W7</accession>
<evidence type="ECO:0000256" key="8">
    <source>
        <dbReference type="PROSITE-ProRule" id="PRU01263"/>
    </source>
</evidence>
<feature type="binding site" evidence="8">
    <location>
        <position position="8"/>
    </location>
    <ligand>
        <name>Zn(2+)</name>
        <dbReference type="ChEBI" id="CHEBI:29105"/>
    </ligand>
</feature>
<keyword evidence="3" id="KW-0677">Repeat</keyword>
<sequence length="483" mass="56270">MNEKCRLCLEIVQNSGVTSIYDDNFCEKLKKVFLFSLGGDERLPTQVCQGCQTTVTDFYTYSQQVQANQEQLAIEIDQKVEITPVESVKIEPTTSIDFLDTENAEQTVEPSESVLVKNEPSEGEKTESDDYIDSFSDEEFTNSRQKRGRPNRKAKRAYKTKSKVKPEADSLAKQQEKDQRIKDFFTLECEVCSAPLEDFAQLQEHYQQVHGTRGYIRCCNKQFFHRYTLLDHIAVHRGTIRCEICKKSYKTRRYLSLHMAKSHGSEEDRPFKCDKCGIGYPKQYLLRAHETMHVQAECKICNKVLSSHHSLKVHLTQMHSDDSNHICATCGKIFRTKVAMERHIKEHLGLELSEKLQCPCCGKWFNGKYNLKKHVRFLHKEEGQVFRCDICQHESPNSRALSYHKQRVHVEEKHECEYCGKRFKRKLYLREHIASHTGNPLYTCEICGVKFNSHANHFTHRKNKHPVEWEAHKRLKAQEASQV</sequence>
<feature type="binding site" evidence="8">
    <location>
        <position position="51"/>
    </location>
    <ligand>
        <name>Zn(2+)</name>
        <dbReference type="ChEBI" id="CHEBI:29105"/>
    </ligand>
</feature>
<dbReference type="GO" id="GO:0003700">
    <property type="term" value="F:DNA-binding transcription factor activity"/>
    <property type="evidence" value="ECO:0007669"/>
    <property type="project" value="InterPro"/>
</dbReference>
<feature type="compositionally biased region" description="Basic and acidic residues" evidence="9">
    <location>
        <begin position="119"/>
        <end position="128"/>
    </location>
</feature>
<evidence type="ECO:0000313" key="14">
    <source>
        <dbReference type="Proteomes" id="UP000030765"/>
    </source>
</evidence>
<feature type="binding site" evidence="8">
    <location>
        <position position="5"/>
    </location>
    <ligand>
        <name>Zn(2+)</name>
        <dbReference type="ChEBI" id="CHEBI:29105"/>
    </ligand>
</feature>
<evidence type="ECO:0000259" key="10">
    <source>
        <dbReference type="PROSITE" id="PS50157"/>
    </source>
</evidence>
<evidence type="ECO:0000256" key="4">
    <source>
        <dbReference type="ARBA" id="ARBA00022771"/>
    </source>
</evidence>
<feature type="compositionally biased region" description="Acidic residues" evidence="9">
    <location>
        <begin position="129"/>
        <end position="140"/>
    </location>
</feature>
<gene>
    <name evidence="12" type="ORF">ZHAS_00012442</name>
</gene>
<dbReference type="Pfam" id="PF00096">
    <property type="entry name" value="zf-C2H2"/>
    <property type="match status" value="4"/>
</dbReference>
<feature type="domain" description="C2H2-type" evidence="10">
    <location>
        <begin position="325"/>
        <end position="352"/>
    </location>
</feature>
<dbReference type="SUPFAM" id="SSF57716">
    <property type="entry name" value="Glucocorticoid receptor-like (DNA-binding domain)"/>
    <property type="match status" value="1"/>
</dbReference>
<evidence type="ECO:0000256" key="5">
    <source>
        <dbReference type="ARBA" id="ARBA00022833"/>
    </source>
</evidence>
<feature type="domain" description="ZAD" evidence="11">
    <location>
        <begin position="3"/>
        <end position="75"/>
    </location>
</feature>
<dbReference type="InterPro" id="IPR012934">
    <property type="entry name" value="Znf_AD"/>
</dbReference>
<dbReference type="GO" id="GO:0008270">
    <property type="term" value="F:zinc ion binding"/>
    <property type="evidence" value="ECO:0007669"/>
    <property type="project" value="UniProtKB-UniRule"/>
</dbReference>
<dbReference type="Pfam" id="PF12874">
    <property type="entry name" value="zf-met"/>
    <property type="match status" value="1"/>
</dbReference>
<feature type="domain" description="C2H2-type" evidence="10">
    <location>
        <begin position="296"/>
        <end position="324"/>
    </location>
</feature>
<dbReference type="PANTHER" id="PTHR23225">
    <property type="entry name" value="ZINC FINGER PROTEIN"/>
    <property type="match status" value="1"/>
</dbReference>
<feature type="domain" description="C2H2-type" evidence="10">
    <location>
        <begin position="414"/>
        <end position="441"/>
    </location>
</feature>
<keyword evidence="5 8" id="KW-0862">Zinc</keyword>
<dbReference type="GO" id="GO:0005634">
    <property type="term" value="C:nucleus"/>
    <property type="evidence" value="ECO:0007669"/>
    <property type="project" value="UniProtKB-SubCell"/>
</dbReference>
<evidence type="ECO:0000256" key="7">
    <source>
        <dbReference type="PROSITE-ProRule" id="PRU00042"/>
    </source>
</evidence>
<dbReference type="EMBL" id="KE525278">
    <property type="protein sequence ID" value="KFB44561.1"/>
    <property type="molecule type" value="Genomic_DNA"/>
</dbReference>
<dbReference type="PROSITE" id="PS51915">
    <property type="entry name" value="ZAD"/>
    <property type="match status" value="1"/>
</dbReference>
<dbReference type="PANTHER" id="PTHR23225:SF2">
    <property type="entry name" value="AT09679P-RELATED"/>
    <property type="match status" value="1"/>
</dbReference>
<name>A0A084W2W7_ANOSI</name>
<dbReference type="VEuPathDB" id="VectorBase:ASIS007617"/>
<dbReference type="SMART" id="SM00355">
    <property type="entry name" value="ZnF_C2H2"/>
    <property type="match status" value="10"/>
</dbReference>
<feature type="domain" description="C2H2-type" evidence="10">
    <location>
        <begin position="442"/>
        <end position="470"/>
    </location>
</feature>
<dbReference type="PROSITE" id="PS00028">
    <property type="entry name" value="ZINC_FINGER_C2H2_1"/>
    <property type="match status" value="8"/>
</dbReference>
<comment type="subcellular location">
    <subcellularLocation>
        <location evidence="1">Nucleus</location>
    </subcellularLocation>
</comment>
<dbReference type="Pfam" id="PF07776">
    <property type="entry name" value="zf-AD"/>
    <property type="match status" value="1"/>
</dbReference>
<organism evidence="12">
    <name type="scientific">Anopheles sinensis</name>
    <name type="common">Mosquito</name>
    <dbReference type="NCBI Taxonomy" id="74873"/>
    <lineage>
        <taxon>Eukaryota</taxon>
        <taxon>Metazoa</taxon>
        <taxon>Ecdysozoa</taxon>
        <taxon>Arthropoda</taxon>
        <taxon>Hexapoda</taxon>
        <taxon>Insecta</taxon>
        <taxon>Pterygota</taxon>
        <taxon>Neoptera</taxon>
        <taxon>Endopterygota</taxon>
        <taxon>Diptera</taxon>
        <taxon>Nematocera</taxon>
        <taxon>Culicoidea</taxon>
        <taxon>Culicidae</taxon>
        <taxon>Anophelinae</taxon>
        <taxon>Anopheles</taxon>
    </lineage>
</organism>
<dbReference type="Proteomes" id="UP000030765">
    <property type="component" value="Unassembled WGS sequence"/>
</dbReference>
<feature type="domain" description="C2H2-type" evidence="10">
    <location>
        <begin position="356"/>
        <end position="384"/>
    </location>
</feature>
<feature type="binding site" evidence="8">
    <location>
        <position position="48"/>
    </location>
    <ligand>
        <name>Zn(2+)</name>
        <dbReference type="ChEBI" id="CHEBI:29105"/>
    </ligand>
</feature>
<evidence type="ECO:0000259" key="11">
    <source>
        <dbReference type="PROSITE" id="PS51915"/>
    </source>
</evidence>
<dbReference type="FunFam" id="3.30.160.60:FF:000145">
    <property type="entry name" value="Zinc finger protein 574"/>
    <property type="match status" value="1"/>
</dbReference>
<evidence type="ECO:0000313" key="13">
    <source>
        <dbReference type="EnsemblMetazoa" id="ASIC012442-PA"/>
    </source>
</evidence>
<dbReference type="InterPro" id="IPR036236">
    <property type="entry name" value="Znf_C2H2_sf"/>
</dbReference>
<feature type="domain" description="C2H2-type" evidence="10">
    <location>
        <begin position="240"/>
        <end position="268"/>
    </location>
</feature>
<feature type="compositionally biased region" description="Basic residues" evidence="9">
    <location>
        <begin position="144"/>
        <end position="163"/>
    </location>
</feature>
<dbReference type="Gene3D" id="3.30.160.60">
    <property type="entry name" value="Classic Zinc Finger"/>
    <property type="match status" value="5"/>
</dbReference>
<evidence type="ECO:0000256" key="2">
    <source>
        <dbReference type="ARBA" id="ARBA00022723"/>
    </source>
</evidence>
<feature type="compositionally biased region" description="Basic and acidic residues" evidence="9">
    <location>
        <begin position="164"/>
        <end position="175"/>
    </location>
</feature>
<dbReference type="InterPro" id="IPR039970">
    <property type="entry name" value="TF_Grauzone"/>
</dbReference>
<keyword evidence="4 7" id="KW-0863">Zinc-finger</keyword>
<keyword evidence="6" id="KW-0539">Nucleus</keyword>
<protein>
    <submittedName>
        <fullName evidence="12">AGAP005481-PA-like protein</fullName>
    </submittedName>
</protein>
<keyword evidence="14" id="KW-1185">Reference proteome</keyword>
<dbReference type="SMART" id="SM00868">
    <property type="entry name" value="zf-AD"/>
    <property type="match status" value="1"/>
</dbReference>
<feature type="domain" description="C2H2-type" evidence="10">
    <location>
        <begin position="271"/>
        <end position="293"/>
    </location>
</feature>
<evidence type="ECO:0000256" key="3">
    <source>
        <dbReference type="ARBA" id="ARBA00022737"/>
    </source>
</evidence>
<dbReference type="Gene3D" id="3.40.1800.20">
    <property type="match status" value="1"/>
</dbReference>
<evidence type="ECO:0000256" key="9">
    <source>
        <dbReference type="SAM" id="MobiDB-lite"/>
    </source>
</evidence>
<evidence type="ECO:0000313" key="12">
    <source>
        <dbReference type="EMBL" id="KFB44561.1"/>
    </source>
</evidence>
<dbReference type="AlphaFoldDB" id="A0A084W2W7"/>
<reference evidence="12 14" key="1">
    <citation type="journal article" date="2014" name="BMC Genomics">
        <title>Genome sequence of Anopheles sinensis provides insight into genetics basis of mosquito competence for malaria parasites.</title>
        <authorList>
            <person name="Zhou D."/>
            <person name="Zhang D."/>
            <person name="Ding G."/>
            <person name="Shi L."/>
            <person name="Hou Q."/>
            <person name="Ye Y."/>
            <person name="Xu Y."/>
            <person name="Zhou H."/>
            <person name="Xiong C."/>
            <person name="Li S."/>
            <person name="Yu J."/>
            <person name="Hong S."/>
            <person name="Yu X."/>
            <person name="Zou P."/>
            <person name="Chen C."/>
            <person name="Chang X."/>
            <person name="Wang W."/>
            <person name="Lv Y."/>
            <person name="Sun Y."/>
            <person name="Ma L."/>
            <person name="Shen B."/>
            <person name="Zhu C."/>
        </authorList>
    </citation>
    <scope>NUCLEOTIDE SEQUENCE [LARGE SCALE GENOMIC DNA]</scope>
</reference>
<evidence type="ECO:0000256" key="6">
    <source>
        <dbReference type="ARBA" id="ARBA00023242"/>
    </source>
</evidence>
<dbReference type="OrthoDB" id="10039931at2759"/>